<evidence type="ECO:0000259" key="12">
    <source>
        <dbReference type="PROSITE" id="PS51081"/>
    </source>
</evidence>
<evidence type="ECO:0000313" key="14">
    <source>
        <dbReference type="EnsemblPlants" id="KQK02475"/>
    </source>
</evidence>
<reference evidence="13" key="2">
    <citation type="submission" date="2017-06" db="EMBL/GenBank/DDBJ databases">
        <title>WGS assembly of Brachypodium distachyon.</title>
        <authorList>
            <consortium name="The International Brachypodium Initiative"/>
            <person name="Lucas S."/>
            <person name="Harmon-Smith M."/>
            <person name="Lail K."/>
            <person name="Tice H."/>
            <person name="Grimwood J."/>
            <person name="Bruce D."/>
            <person name="Barry K."/>
            <person name="Shu S."/>
            <person name="Lindquist E."/>
            <person name="Wang M."/>
            <person name="Pitluck S."/>
            <person name="Vogel J.P."/>
            <person name="Garvin D.F."/>
            <person name="Mockler T.C."/>
            <person name="Schmutz J."/>
            <person name="Rokhsar D."/>
            <person name="Bevan M.W."/>
        </authorList>
    </citation>
    <scope>NUCLEOTIDE SEQUENCE</scope>
    <source>
        <strain evidence="13">Bd21</strain>
    </source>
</reference>
<protein>
    <recommendedName>
        <fullName evidence="4">RING-type E3 ubiquitin transferase</fullName>
        <ecNumber evidence="4">2.3.2.27</ecNumber>
    </recommendedName>
</protein>
<dbReference type="InParanoid" id="A0A0Q3IQD9"/>
<organism evidence="13">
    <name type="scientific">Brachypodium distachyon</name>
    <name type="common">Purple false brome</name>
    <name type="synonym">Trachynia distachya</name>
    <dbReference type="NCBI Taxonomy" id="15368"/>
    <lineage>
        <taxon>Eukaryota</taxon>
        <taxon>Viridiplantae</taxon>
        <taxon>Streptophyta</taxon>
        <taxon>Embryophyta</taxon>
        <taxon>Tracheophyta</taxon>
        <taxon>Spermatophyta</taxon>
        <taxon>Magnoliopsida</taxon>
        <taxon>Liliopsida</taxon>
        <taxon>Poales</taxon>
        <taxon>Poaceae</taxon>
        <taxon>BOP clade</taxon>
        <taxon>Pooideae</taxon>
        <taxon>Stipodae</taxon>
        <taxon>Brachypodieae</taxon>
        <taxon>Brachypodium</taxon>
    </lineage>
</organism>
<dbReference type="Gene3D" id="3.30.40.10">
    <property type="entry name" value="Zinc/RING finger domain, C3HC4 (zinc finger)"/>
    <property type="match status" value="1"/>
</dbReference>
<name>A0A0Q3IQD9_BRADI</name>
<dbReference type="PROSITE" id="PS51081">
    <property type="entry name" value="ZF_SIAH"/>
    <property type="match status" value="1"/>
</dbReference>
<dbReference type="InterPro" id="IPR052088">
    <property type="entry name" value="E3_ubiquitin-ligase_SINA"/>
</dbReference>
<proteinExistence type="inferred from homology"/>
<evidence type="ECO:0000256" key="6">
    <source>
        <dbReference type="ARBA" id="ARBA00022723"/>
    </source>
</evidence>
<evidence type="ECO:0000256" key="8">
    <source>
        <dbReference type="ARBA" id="ARBA00022786"/>
    </source>
</evidence>
<dbReference type="Proteomes" id="UP000008810">
    <property type="component" value="Chromosome 2"/>
</dbReference>
<evidence type="ECO:0000256" key="4">
    <source>
        <dbReference type="ARBA" id="ARBA00012483"/>
    </source>
</evidence>
<keyword evidence="15" id="KW-1185">Reference proteome</keyword>
<reference evidence="13 14" key="1">
    <citation type="journal article" date="2010" name="Nature">
        <title>Genome sequencing and analysis of the model grass Brachypodium distachyon.</title>
        <authorList>
            <consortium name="International Brachypodium Initiative"/>
        </authorList>
    </citation>
    <scope>NUCLEOTIDE SEQUENCE [LARGE SCALE GENOMIC DNA]</scope>
    <source>
        <strain evidence="13 14">Bd21</strain>
    </source>
</reference>
<dbReference type="PANTHER" id="PTHR10315:SF83">
    <property type="entry name" value="RING-TYPE E3 UBIQUITIN TRANSFERASE"/>
    <property type="match status" value="1"/>
</dbReference>
<dbReference type="GO" id="GO:0008270">
    <property type="term" value="F:zinc ion binding"/>
    <property type="evidence" value="ECO:0007669"/>
    <property type="project" value="UniProtKB-KW"/>
</dbReference>
<dbReference type="Pfam" id="PF21362">
    <property type="entry name" value="Sina_RING"/>
    <property type="match status" value="1"/>
</dbReference>
<dbReference type="EC" id="2.3.2.27" evidence="4"/>
<dbReference type="STRING" id="15368.A0A0Q3IQD9"/>
<feature type="compositionally biased region" description="Basic and acidic residues" evidence="11">
    <location>
        <begin position="10"/>
        <end position="23"/>
    </location>
</feature>
<evidence type="ECO:0000256" key="1">
    <source>
        <dbReference type="ARBA" id="ARBA00000900"/>
    </source>
</evidence>
<keyword evidence="9" id="KW-0862">Zinc</keyword>
<evidence type="ECO:0000256" key="9">
    <source>
        <dbReference type="ARBA" id="ARBA00022833"/>
    </source>
</evidence>
<dbReference type="InterPro" id="IPR013083">
    <property type="entry name" value="Znf_RING/FYVE/PHD"/>
</dbReference>
<sequence length="282" mass="31141">MEVTGNGSNKDGDGRQEGKEAAKKQNVTMGMEVLDCPVCSYPLRPPIFQCSMGHLVCSPCRDKLPDSKCQVCSGVVLQSSCYGMERVVESILVPCPYAEHGCTESIIYYLKEEHKKACPHAPCFCPNPGCGFAGPTVALLDHFTAEHKWPTTAFKYNYPFCLVAKPGVHVLRGQDGNIFLLNVALPMSPLHAVSLVCIQPNSSSELSSFRCYVDFSCWKEHHQHSSLEAIRNSSLSDGLPTDCFCFVPMASVKLSITINNELMHTDEDGDEEDEDEEECIMF</sequence>
<dbReference type="PANTHER" id="PTHR10315">
    <property type="entry name" value="E3 UBIQUITIN PROTEIN LIGASE SIAH"/>
    <property type="match status" value="1"/>
</dbReference>
<dbReference type="GO" id="GO:0005737">
    <property type="term" value="C:cytoplasm"/>
    <property type="evidence" value="ECO:0000318"/>
    <property type="project" value="GO_Central"/>
</dbReference>
<evidence type="ECO:0000256" key="5">
    <source>
        <dbReference type="ARBA" id="ARBA00022679"/>
    </source>
</evidence>
<accession>A0A0Q3IQD9</accession>
<dbReference type="Gramene" id="KQK02475">
    <property type="protein sequence ID" value="KQK02475"/>
    <property type="gene ID" value="BRADI_2g01706v3"/>
</dbReference>
<evidence type="ECO:0000256" key="11">
    <source>
        <dbReference type="SAM" id="MobiDB-lite"/>
    </source>
</evidence>
<evidence type="ECO:0000256" key="3">
    <source>
        <dbReference type="ARBA" id="ARBA00009119"/>
    </source>
</evidence>
<comment type="catalytic activity">
    <reaction evidence="1">
        <text>S-ubiquitinyl-[E2 ubiquitin-conjugating enzyme]-L-cysteine + [acceptor protein]-L-lysine = [E2 ubiquitin-conjugating enzyme]-L-cysteine + N(6)-ubiquitinyl-[acceptor protein]-L-lysine.</text>
        <dbReference type="EC" id="2.3.2.27"/>
    </reaction>
</comment>
<dbReference type="OrthoDB" id="629501at2759"/>
<keyword evidence="5" id="KW-0808">Transferase</keyword>
<dbReference type="EMBL" id="CM000881">
    <property type="protein sequence ID" value="KQK02475.1"/>
    <property type="molecule type" value="Genomic_DNA"/>
</dbReference>
<evidence type="ECO:0000313" key="15">
    <source>
        <dbReference type="Proteomes" id="UP000008810"/>
    </source>
</evidence>
<dbReference type="UniPathway" id="UPA00143"/>
<evidence type="ECO:0000256" key="10">
    <source>
        <dbReference type="PROSITE-ProRule" id="PRU00455"/>
    </source>
</evidence>
<comment type="similarity">
    <text evidence="3">Belongs to the SINA (Seven in absentia) family.</text>
</comment>
<evidence type="ECO:0000313" key="13">
    <source>
        <dbReference type="EMBL" id="KQK02475.1"/>
    </source>
</evidence>
<dbReference type="InterPro" id="IPR013010">
    <property type="entry name" value="Znf_SIAH"/>
</dbReference>
<gene>
    <name evidence="13" type="ORF">BRADI_2g01706v3</name>
</gene>
<dbReference type="SUPFAM" id="SSF49599">
    <property type="entry name" value="TRAF domain-like"/>
    <property type="match status" value="1"/>
</dbReference>
<dbReference type="AlphaFoldDB" id="A0A0Q3IQD9"/>
<keyword evidence="6" id="KW-0479">Metal-binding</keyword>
<dbReference type="GO" id="GO:0016567">
    <property type="term" value="P:protein ubiquitination"/>
    <property type="evidence" value="ECO:0007669"/>
    <property type="project" value="UniProtKB-UniPathway"/>
</dbReference>
<evidence type="ECO:0000256" key="7">
    <source>
        <dbReference type="ARBA" id="ARBA00022771"/>
    </source>
</evidence>
<dbReference type="EnsemblPlants" id="KQK02475">
    <property type="protein sequence ID" value="KQK02475"/>
    <property type="gene ID" value="BRADI_2g01706v3"/>
</dbReference>
<evidence type="ECO:0000256" key="2">
    <source>
        <dbReference type="ARBA" id="ARBA00004906"/>
    </source>
</evidence>
<reference evidence="14" key="3">
    <citation type="submission" date="2018-08" db="UniProtKB">
        <authorList>
            <consortium name="EnsemblPlants"/>
        </authorList>
    </citation>
    <scope>IDENTIFICATION</scope>
    <source>
        <strain evidence="14">cv. Bd21</strain>
    </source>
</reference>
<dbReference type="InterPro" id="IPR049548">
    <property type="entry name" value="Sina-like_RING"/>
</dbReference>
<feature type="domain" description="SIAH-type" evidence="12">
    <location>
        <begin position="90"/>
        <end position="148"/>
    </location>
</feature>
<dbReference type="GO" id="GO:0061630">
    <property type="term" value="F:ubiquitin protein ligase activity"/>
    <property type="evidence" value="ECO:0000318"/>
    <property type="project" value="GO_Central"/>
</dbReference>
<keyword evidence="7 10" id="KW-0863">Zinc-finger</keyword>
<keyword evidence="8" id="KW-0833">Ubl conjugation pathway</keyword>
<dbReference type="Pfam" id="PF21361">
    <property type="entry name" value="Sina_ZnF"/>
    <property type="match status" value="1"/>
</dbReference>
<feature type="region of interest" description="Disordered" evidence="11">
    <location>
        <begin position="1"/>
        <end position="24"/>
    </location>
</feature>
<comment type="pathway">
    <text evidence="2">Protein modification; protein ubiquitination.</text>
</comment>